<dbReference type="Pfam" id="PF09684">
    <property type="entry name" value="Tail_P2_I"/>
    <property type="match status" value="1"/>
</dbReference>
<evidence type="ECO:0000313" key="1">
    <source>
        <dbReference type="EMBL" id="TQL58661.1"/>
    </source>
</evidence>
<dbReference type="EMBL" id="VFOS01000003">
    <property type="protein sequence ID" value="TQL58661.1"/>
    <property type="molecule type" value="Genomic_DNA"/>
</dbReference>
<proteinExistence type="predicted"/>
<dbReference type="InterPro" id="IPR011748">
    <property type="entry name" value="Unchr_phage_tail-like"/>
</dbReference>
<reference evidence="1 2" key="1">
    <citation type="submission" date="2019-06" db="EMBL/GenBank/DDBJ databases">
        <title>Sequencing the genomes of 1000 actinobacteria strains.</title>
        <authorList>
            <person name="Klenk H.-P."/>
        </authorList>
    </citation>
    <scope>NUCLEOTIDE SEQUENCE [LARGE SCALE GENOMIC DNA]</scope>
    <source>
        <strain evidence="1 2">DSM 4813</strain>
    </source>
</reference>
<dbReference type="NCBIfam" id="TIGR02242">
    <property type="entry name" value="tail_TIGR02242"/>
    <property type="match status" value="1"/>
</dbReference>
<comment type="caution">
    <text evidence="1">The sequence shown here is derived from an EMBL/GenBank/DDBJ whole genome shotgun (WGS) entry which is preliminary data.</text>
</comment>
<dbReference type="InterPro" id="IPR006521">
    <property type="entry name" value="Tail_protein_I"/>
</dbReference>
<dbReference type="AlphaFoldDB" id="A0A542ZED7"/>
<accession>A0A542ZED7</accession>
<gene>
    <name evidence="1" type="ORF">FB461_2079</name>
</gene>
<evidence type="ECO:0000313" key="2">
    <source>
        <dbReference type="Proteomes" id="UP000315389"/>
    </source>
</evidence>
<protein>
    <submittedName>
        <fullName evidence="1">Phage tail-like protein</fullName>
    </submittedName>
</protein>
<name>A0A542ZED7_RARFA</name>
<dbReference type="Proteomes" id="UP000315389">
    <property type="component" value="Unassembled WGS sequence"/>
</dbReference>
<sequence>MTALVARTSASRPHDWLIRQLPSGMLGGDFFVRFVSLFQEEAQTLLDHADGLEYLADVKLAPAPMVRYLAQWIGAPPIDPAIDEARQRALVLAMASALARRGTLESLRIMVEAWTDSPVEIEESGGVFGLGQAPAAAPWLRLRVSSTGRLRPQSLVELVRDEVPAHVHLEVLVAGEQVWATPGFGVVSGTEGLQ</sequence>
<keyword evidence="2" id="KW-1185">Reference proteome</keyword>
<organism evidence="1 2">
    <name type="scientific">Rarobacter faecitabidus</name>
    <dbReference type="NCBI Taxonomy" id="13243"/>
    <lineage>
        <taxon>Bacteria</taxon>
        <taxon>Bacillati</taxon>
        <taxon>Actinomycetota</taxon>
        <taxon>Actinomycetes</taxon>
        <taxon>Micrococcales</taxon>
        <taxon>Rarobacteraceae</taxon>
        <taxon>Rarobacter</taxon>
    </lineage>
</organism>
<dbReference type="OrthoDB" id="5186682at2"/>